<dbReference type="Proteomes" id="UP000270296">
    <property type="component" value="Unassembled WGS sequence"/>
</dbReference>
<evidence type="ECO:0000313" key="1">
    <source>
        <dbReference type="EMBL" id="VDP09927.1"/>
    </source>
</evidence>
<evidence type="ECO:0000313" key="2">
    <source>
        <dbReference type="Proteomes" id="UP000270296"/>
    </source>
</evidence>
<evidence type="ECO:0000313" key="3">
    <source>
        <dbReference type="WBParaSite" id="SBAD_0000664401-mRNA-1"/>
    </source>
</evidence>
<dbReference type="WBParaSite" id="SBAD_0000664401-mRNA-1">
    <property type="protein sequence ID" value="SBAD_0000664401-mRNA-1"/>
    <property type="gene ID" value="SBAD_0000664401"/>
</dbReference>
<proteinExistence type="predicted"/>
<reference evidence="3" key="1">
    <citation type="submission" date="2016-06" db="UniProtKB">
        <authorList>
            <consortium name="WormBaseParasite"/>
        </authorList>
    </citation>
    <scope>IDENTIFICATION</scope>
</reference>
<reference evidence="1 2" key="2">
    <citation type="submission" date="2018-11" db="EMBL/GenBank/DDBJ databases">
        <authorList>
            <consortium name="Pathogen Informatics"/>
        </authorList>
    </citation>
    <scope>NUCLEOTIDE SEQUENCE [LARGE SCALE GENOMIC DNA]</scope>
</reference>
<gene>
    <name evidence="1" type="ORF">SBAD_LOCUS6397</name>
</gene>
<dbReference type="AlphaFoldDB" id="A0A183IS00"/>
<name>A0A183IS00_9BILA</name>
<keyword evidence="2" id="KW-1185">Reference proteome</keyword>
<organism evidence="3">
    <name type="scientific">Soboliphyme baturini</name>
    <dbReference type="NCBI Taxonomy" id="241478"/>
    <lineage>
        <taxon>Eukaryota</taxon>
        <taxon>Metazoa</taxon>
        <taxon>Ecdysozoa</taxon>
        <taxon>Nematoda</taxon>
        <taxon>Enoplea</taxon>
        <taxon>Dorylaimia</taxon>
        <taxon>Dioctophymatida</taxon>
        <taxon>Dioctophymatoidea</taxon>
        <taxon>Soboliphymatidae</taxon>
        <taxon>Soboliphyme</taxon>
    </lineage>
</organism>
<accession>A0A183IS00</accession>
<sequence length="102" mass="11540">FSQPCAFTSRPKSRSRCGHLAGSIVEETCSAEWLPNTHKLIIRTPVTTFGLCWRCAVIAMNPEELQKALTAVETSINYGLRLIEISKLRRDDTWLIKYLALC</sequence>
<dbReference type="EMBL" id="UZAM01009716">
    <property type="protein sequence ID" value="VDP09927.1"/>
    <property type="molecule type" value="Genomic_DNA"/>
</dbReference>
<protein>
    <submittedName>
        <fullName evidence="3">DUF3343 domain-containing protein</fullName>
    </submittedName>
</protein>